<gene>
    <name evidence="5 6" type="primary">LOC100492080</name>
</gene>
<dbReference type="InterPro" id="IPR013783">
    <property type="entry name" value="Ig-like_fold"/>
</dbReference>
<dbReference type="OrthoDB" id="6353782at2759"/>
<protein>
    <submittedName>
        <fullName evidence="5">Uncharacterized protein LOC100492080</fullName>
    </submittedName>
</protein>
<keyword evidence="1" id="KW-0812">Transmembrane</keyword>
<evidence type="ECO:0000259" key="3">
    <source>
        <dbReference type="SMART" id="SM00409"/>
    </source>
</evidence>
<dbReference type="GeneID" id="100492080"/>
<dbReference type="Gene3D" id="2.60.40.10">
    <property type="entry name" value="Immunoglobulins"/>
    <property type="match status" value="1"/>
</dbReference>
<dbReference type="AlphaFoldDB" id="A0A8J1IMY2"/>
<evidence type="ECO:0000256" key="2">
    <source>
        <dbReference type="SAM" id="SignalP"/>
    </source>
</evidence>
<reference evidence="5" key="1">
    <citation type="submission" date="2025-08" db="UniProtKB">
        <authorList>
            <consortium name="RefSeq"/>
        </authorList>
    </citation>
    <scope>IDENTIFICATION</scope>
    <source>
        <strain evidence="5">Nigerian</strain>
        <tissue evidence="5">Liver and blood</tissue>
    </source>
</reference>
<keyword evidence="1" id="KW-1133">Transmembrane helix</keyword>
<organism evidence="4 5">
    <name type="scientific">Xenopus tropicalis</name>
    <name type="common">Western clawed frog</name>
    <name type="synonym">Silurana tropicalis</name>
    <dbReference type="NCBI Taxonomy" id="8364"/>
    <lineage>
        <taxon>Eukaryota</taxon>
        <taxon>Metazoa</taxon>
        <taxon>Chordata</taxon>
        <taxon>Craniata</taxon>
        <taxon>Vertebrata</taxon>
        <taxon>Euteleostomi</taxon>
        <taxon>Amphibia</taxon>
        <taxon>Batrachia</taxon>
        <taxon>Anura</taxon>
        <taxon>Pipoidea</taxon>
        <taxon>Pipidae</taxon>
        <taxon>Xenopodinae</taxon>
        <taxon>Xenopus</taxon>
        <taxon>Silurana</taxon>
    </lineage>
</organism>
<dbReference type="InterPro" id="IPR036179">
    <property type="entry name" value="Ig-like_dom_sf"/>
</dbReference>
<feature type="transmembrane region" description="Helical" evidence="1">
    <location>
        <begin position="160"/>
        <end position="179"/>
    </location>
</feature>
<evidence type="ECO:0000313" key="5">
    <source>
        <dbReference type="RefSeq" id="XP_031746924.1"/>
    </source>
</evidence>
<dbReference type="SMART" id="SM00409">
    <property type="entry name" value="IG"/>
    <property type="match status" value="1"/>
</dbReference>
<feature type="chain" id="PRO_5035263446" evidence="2">
    <location>
        <begin position="25"/>
        <end position="220"/>
    </location>
</feature>
<dbReference type="RefSeq" id="XP_031746924.1">
    <property type="nucleotide sequence ID" value="XM_031891064.1"/>
</dbReference>
<dbReference type="InterPro" id="IPR003599">
    <property type="entry name" value="Ig_sub"/>
</dbReference>
<dbReference type="Proteomes" id="UP000008143">
    <property type="component" value="Chromosome 8"/>
</dbReference>
<dbReference type="InterPro" id="IPR013106">
    <property type="entry name" value="Ig_V-set"/>
</dbReference>
<proteinExistence type="predicted"/>
<feature type="signal peptide" evidence="2">
    <location>
        <begin position="1"/>
        <end position="24"/>
    </location>
</feature>
<sequence length="220" mass="24698">MGSKAIQGNAYCAIIPFFLGATAAHELITYENATSGTIGQSVLLPISYRLARQFASYTIQWETGNWTILYYRVTNSTTDPQGCPTWENGKATIFHKYKGRVQFFGLNGSLILWDLQLNDTGSYRVVLTSTGNITEKQIRVTITETPISSDAQKMPNLETIIIRTILCFCVVFVLVFLIIRCECQPASQMDRCTTCPTQGWTHTIVSFVQTSSPREEIDRE</sequence>
<feature type="domain" description="Immunoglobulin" evidence="3">
    <location>
        <begin position="31"/>
        <end position="143"/>
    </location>
</feature>
<keyword evidence="2" id="KW-0732">Signal</keyword>
<keyword evidence="1" id="KW-0472">Membrane</keyword>
<evidence type="ECO:0000313" key="4">
    <source>
        <dbReference type="Proteomes" id="UP000008143"/>
    </source>
</evidence>
<dbReference type="SUPFAM" id="SSF48726">
    <property type="entry name" value="Immunoglobulin"/>
    <property type="match status" value="1"/>
</dbReference>
<dbReference type="KEGG" id="xtr:100492080"/>
<name>A0A8J1IMY2_XENTR</name>
<dbReference type="Xenbase" id="XB-GENE-29081019">
    <property type="gene designation" value="LOC100492080"/>
</dbReference>
<dbReference type="AGR" id="Xenbase:XB-GENE-29081019"/>
<keyword evidence="4" id="KW-1185">Reference proteome</keyword>
<dbReference type="Pfam" id="PF07686">
    <property type="entry name" value="V-set"/>
    <property type="match status" value="1"/>
</dbReference>
<accession>A0A8J1IMY2</accession>
<evidence type="ECO:0000256" key="1">
    <source>
        <dbReference type="SAM" id="Phobius"/>
    </source>
</evidence>
<evidence type="ECO:0000313" key="6">
    <source>
        <dbReference type="Xenbase" id="XB-GENE-29081019"/>
    </source>
</evidence>